<name>A0A367CAE7_9ENTE</name>
<dbReference type="InterPro" id="IPR010057">
    <property type="entry name" value="Transcription_activator_Rgg_C"/>
</dbReference>
<dbReference type="Gene3D" id="1.10.260.40">
    <property type="entry name" value="lambda repressor-like DNA-binding domains"/>
    <property type="match status" value="1"/>
</dbReference>
<dbReference type="InterPro" id="IPR053163">
    <property type="entry name" value="HTH-type_regulator_Rgg"/>
</dbReference>
<dbReference type="NCBIfam" id="TIGR01716">
    <property type="entry name" value="RGG_Cterm"/>
    <property type="match status" value="1"/>
</dbReference>
<dbReference type="SMART" id="SM00530">
    <property type="entry name" value="HTH_XRE"/>
    <property type="match status" value="1"/>
</dbReference>
<dbReference type="Pfam" id="PF01381">
    <property type="entry name" value="HTH_3"/>
    <property type="match status" value="1"/>
</dbReference>
<dbReference type="EMBL" id="LEPB01000007">
    <property type="protein sequence ID" value="RCA09587.1"/>
    <property type="molecule type" value="Genomic_DNA"/>
</dbReference>
<dbReference type="Proteomes" id="UP000252797">
    <property type="component" value="Unassembled WGS sequence"/>
</dbReference>
<evidence type="ECO:0000259" key="1">
    <source>
        <dbReference type="PROSITE" id="PS50943"/>
    </source>
</evidence>
<dbReference type="InterPro" id="IPR001387">
    <property type="entry name" value="Cro/C1-type_HTH"/>
</dbReference>
<sequence length="320" mass="37706">MSLYQEGREDVWNFRIRNRLVDGTNYQYLNNKGSEDMEIGEILKLYRKQKKKTQTEFIQGIISESYYSKVENGQHRISAEDLFELLQRNHIALQDFTEYLALDKKRSTVKVFENKLCVLFYEDQLDEIKDMAASVNFVSELSDHEKKLVNVLAEVLTSIIEKGTVSEESKRFLKSKIIEDENWTIQSMKLFTNTLHLYEFEETVFLFQTLIRKRLNFQFDTLNDETKTFTTLLLNFIGICLNKGEWALLRKPLELLARMPKTPDFAFYQLMRLFYIELIHLLHEPTASREKLNQVIEAVSLVSGNHFSQDLRAIVTDQLQ</sequence>
<reference evidence="2 3" key="1">
    <citation type="submission" date="2015-06" db="EMBL/GenBank/DDBJ databases">
        <title>The Genome Sequence of Enterococcus durans 4EA1.</title>
        <authorList>
            <consortium name="The Broad Institute Genomics Platform"/>
            <consortium name="The Broad Institute Genome Sequencing Center for Infectious Disease"/>
            <person name="Earl A.M."/>
            <person name="Van Tyne D."/>
            <person name="Lebreton F."/>
            <person name="Saavedra J.T."/>
            <person name="Gilmore M.S."/>
            <person name="Manson Mcguire A."/>
            <person name="Clock S."/>
            <person name="Crupain M."/>
            <person name="Rangan U."/>
            <person name="Young S."/>
            <person name="Abouelleil A."/>
            <person name="Cao P."/>
            <person name="Chapman S.B."/>
            <person name="Griggs A."/>
            <person name="Priest M."/>
            <person name="Shea T."/>
            <person name="Wortman J."/>
            <person name="Nusbaum C."/>
            <person name="Birren B."/>
        </authorList>
    </citation>
    <scope>NUCLEOTIDE SEQUENCE [LARGE SCALE GENOMIC DNA]</scope>
    <source>
        <strain evidence="2 3">4EA1</strain>
    </source>
</reference>
<accession>A0A367CAE7</accession>
<organism evidence="2 3">
    <name type="scientific">Enterococcus durans</name>
    <dbReference type="NCBI Taxonomy" id="53345"/>
    <lineage>
        <taxon>Bacteria</taxon>
        <taxon>Bacillati</taxon>
        <taxon>Bacillota</taxon>
        <taxon>Bacilli</taxon>
        <taxon>Lactobacillales</taxon>
        <taxon>Enterococcaceae</taxon>
        <taxon>Enterococcus</taxon>
    </lineage>
</organism>
<dbReference type="Pfam" id="PF21259">
    <property type="entry name" value="Rgg_C"/>
    <property type="match status" value="1"/>
</dbReference>
<evidence type="ECO:0000313" key="3">
    <source>
        <dbReference type="Proteomes" id="UP000252797"/>
    </source>
</evidence>
<evidence type="ECO:0000313" key="2">
    <source>
        <dbReference type="EMBL" id="RCA09587.1"/>
    </source>
</evidence>
<proteinExistence type="predicted"/>
<comment type="caution">
    <text evidence="2">The sequence shown here is derived from an EMBL/GenBank/DDBJ whole genome shotgun (WGS) entry which is preliminary data.</text>
</comment>
<dbReference type="PROSITE" id="PS50943">
    <property type="entry name" value="HTH_CROC1"/>
    <property type="match status" value="1"/>
</dbReference>
<gene>
    <name evidence="2" type="ORF">EA71_02904</name>
</gene>
<dbReference type="PANTHER" id="PTHR37038">
    <property type="entry name" value="TRANSCRIPTIONAL REGULATOR-RELATED"/>
    <property type="match status" value="1"/>
</dbReference>
<protein>
    <recommendedName>
        <fullName evidence="1">HTH cro/C1-type domain-containing protein</fullName>
    </recommendedName>
</protein>
<dbReference type="SUPFAM" id="SSF47413">
    <property type="entry name" value="lambda repressor-like DNA-binding domains"/>
    <property type="match status" value="1"/>
</dbReference>
<dbReference type="CDD" id="cd00093">
    <property type="entry name" value="HTH_XRE"/>
    <property type="match status" value="1"/>
</dbReference>
<dbReference type="AlphaFoldDB" id="A0A367CAE7"/>
<feature type="domain" description="HTH cro/C1-type" evidence="1">
    <location>
        <begin position="43"/>
        <end position="96"/>
    </location>
</feature>
<dbReference type="GO" id="GO:0003677">
    <property type="term" value="F:DNA binding"/>
    <property type="evidence" value="ECO:0007669"/>
    <property type="project" value="InterPro"/>
</dbReference>
<dbReference type="InterPro" id="IPR010982">
    <property type="entry name" value="Lambda_DNA-bd_dom_sf"/>
</dbReference>